<accession>A0A0A8YF95</accession>
<dbReference type="AlphaFoldDB" id="A0A0A8YF95"/>
<name>A0A0A8YF95_ARUDO</name>
<organism evidence="1">
    <name type="scientific">Arundo donax</name>
    <name type="common">Giant reed</name>
    <name type="synonym">Donax arundinaceus</name>
    <dbReference type="NCBI Taxonomy" id="35708"/>
    <lineage>
        <taxon>Eukaryota</taxon>
        <taxon>Viridiplantae</taxon>
        <taxon>Streptophyta</taxon>
        <taxon>Embryophyta</taxon>
        <taxon>Tracheophyta</taxon>
        <taxon>Spermatophyta</taxon>
        <taxon>Magnoliopsida</taxon>
        <taxon>Liliopsida</taxon>
        <taxon>Poales</taxon>
        <taxon>Poaceae</taxon>
        <taxon>PACMAD clade</taxon>
        <taxon>Arundinoideae</taxon>
        <taxon>Arundineae</taxon>
        <taxon>Arundo</taxon>
    </lineage>
</organism>
<reference evidence="1" key="2">
    <citation type="journal article" date="2015" name="Data Brief">
        <title>Shoot transcriptome of the giant reed, Arundo donax.</title>
        <authorList>
            <person name="Barrero R.A."/>
            <person name="Guerrero F.D."/>
            <person name="Moolhuijzen P."/>
            <person name="Goolsby J.A."/>
            <person name="Tidwell J."/>
            <person name="Bellgard S.E."/>
            <person name="Bellgard M.I."/>
        </authorList>
    </citation>
    <scope>NUCLEOTIDE SEQUENCE</scope>
    <source>
        <tissue evidence="1">Shoot tissue taken approximately 20 cm above the soil surface</tissue>
    </source>
</reference>
<proteinExistence type="predicted"/>
<sequence>MRPPCHHWGLKRSWSTVNLCLRSTVRRMLVE</sequence>
<protein>
    <submittedName>
        <fullName evidence="1">Uncharacterized protein</fullName>
    </submittedName>
</protein>
<reference evidence="1" key="1">
    <citation type="submission" date="2014-09" db="EMBL/GenBank/DDBJ databases">
        <authorList>
            <person name="Magalhaes I.L.F."/>
            <person name="Oliveira U."/>
            <person name="Santos F.R."/>
            <person name="Vidigal T.H.D.A."/>
            <person name="Brescovit A.D."/>
            <person name="Santos A.J."/>
        </authorList>
    </citation>
    <scope>NUCLEOTIDE SEQUENCE</scope>
    <source>
        <tissue evidence="1">Shoot tissue taken approximately 20 cm above the soil surface</tissue>
    </source>
</reference>
<evidence type="ECO:0000313" key="1">
    <source>
        <dbReference type="EMBL" id="JAD24844.1"/>
    </source>
</evidence>
<dbReference type="EMBL" id="GBRH01273051">
    <property type="protein sequence ID" value="JAD24844.1"/>
    <property type="molecule type" value="Transcribed_RNA"/>
</dbReference>